<proteinExistence type="predicted"/>
<evidence type="ECO:0000256" key="1">
    <source>
        <dbReference type="SAM" id="MobiDB-lite"/>
    </source>
</evidence>
<sequence length="155" mass="17204">MKNQTECTKKIAKVPTNGHKNTDNTTRAIIVHESVKNGTSQVDIAKKVGVSKDVVKRVLQSYKKTGTHMAAPRSGRPLKLNERDKRGIMLQISRDPTQPMNKIAKALPTPVSDKTLRKFLRNVGVYSPKMIQKPKISEINSKGIAMDQGTSIENQ</sequence>
<dbReference type="InterPro" id="IPR036388">
    <property type="entry name" value="WH-like_DNA-bd_sf"/>
</dbReference>
<dbReference type="VEuPathDB" id="FungiDB:PHYBLDRAFT_183279"/>
<dbReference type="RefSeq" id="XP_018286546.1">
    <property type="nucleotide sequence ID" value="XM_018438745.1"/>
</dbReference>
<protein>
    <submittedName>
        <fullName evidence="2">Homeodomain-like DNA binding domain-containing transcription factor</fullName>
    </submittedName>
</protein>
<accession>A0A167KNK4</accession>
<organism evidence="2 3">
    <name type="scientific">Phycomyces blakesleeanus (strain ATCC 8743b / DSM 1359 / FGSC 10004 / NBRC 33097 / NRRL 1555)</name>
    <dbReference type="NCBI Taxonomy" id="763407"/>
    <lineage>
        <taxon>Eukaryota</taxon>
        <taxon>Fungi</taxon>
        <taxon>Fungi incertae sedis</taxon>
        <taxon>Mucoromycota</taxon>
        <taxon>Mucoromycotina</taxon>
        <taxon>Mucoromycetes</taxon>
        <taxon>Mucorales</taxon>
        <taxon>Phycomycetaceae</taxon>
        <taxon>Phycomyces</taxon>
    </lineage>
</organism>
<reference evidence="3" key="1">
    <citation type="submission" date="2015-06" db="EMBL/GenBank/DDBJ databases">
        <title>Expansion of signal transduction pathways in fungi by whole-genome duplication.</title>
        <authorList>
            <consortium name="DOE Joint Genome Institute"/>
            <person name="Corrochano L.M."/>
            <person name="Kuo A."/>
            <person name="Marcet-Houben M."/>
            <person name="Polaino S."/>
            <person name="Salamov A."/>
            <person name="Villalobos J.M."/>
            <person name="Alvarez M.I."/>
            <person name="Avalos J."/>
            <person name="Benito E.P."/>
            <person name="Benoit I."/>
            <person name="Burger G."/>
            <person name="Camino L.P."/>
            <person name="Canovas D."/>
            <person name="Cerda-Olmedo E."/>
            <person name="Cheng J.-F."/>
            <person name="Dominguez A."/>
            <person name="Elias M."/>
            <person name="Eslava A.P."/>
            <person name="Glaser F."/>
            <person name="Grimwood J."/>
            <person name="Gutierrez G."/>
            <person name="Heitman J."/>
            <person name="Henrissat B."/>
            <person name="Iturriaga E.A."/>
            <person name="Lang B.F."/>
            <person name="Lavin J.L."/>
            <person name="Lee S."/>
            <person name="Li W."/>
            <person name="Lindquist E."/>
            <person name="Lopez-Garcia S."/>
            <person name="Luque E.M."/>
            <person name="Marcos A.T."/>
            <person name="Martin J."/>
            <person name="McCluskey K."/>
            <person name="Medina H.R."/>
            <person name="Miralles-Duran A."/>
            <person name="Miyazaki A."/>
            <person name="Munoz-Torres E."/>
            <person name="Oguiza J.A."/>
            <person name="Ohm R."/>
            <person name="Olmedo M."/>
            <person name="Orejas M."/>
            <person name="Ortiz-Castellanos L."/>
            <person name="Pisabarro A.G."/>
            <person name="Rodriguez-Romero J."/>
            <person name="Ruiz-Herrera J."/>
            <person name="Ruiz-Vazquez R."/>
            <person name="Sanz C."/>
            <person name="Schackwitz W."/>
            <person name="Schmutz J."/>
            <person name="Shahriari M."/>
            <person name="Shelest E."/>
            <person name="Silva-Franco F."/>
            <person name="Soanes D."/>
            <person name="Syed K."/>
            <person name="Tagua V.G."/>
            <person name="Talbot N.J."/>
            <person name="Thon M."/>
            <person name="De vries R.P."/>
            <person name="Wiebenga A."/>
            <person name="Yadav J.S."/>
            <person name="Braun E.L."/>
            <person name="Baker S."/>
            <person name="Garre V."/>
            <person name="Horwitz B."/>
            <person name="Torres-Martinez S."/>
            <person name="Idnurm A."/>
            <person name="Herrera-Estrella A."/>
            <person name="Gabaldon T."/>
            <person name="Grigoriev I.V."/>
        </authorList>
    </citation>
    <scope>NUCLEOTIDE SEQUENCE [LARGE SCALE GENOMIC DNA]</scope>
    <source>
        <strain evidence="3">NRRL 1555(-)</strain>
    </source>
</reference>
<feature type="region of interest" description="Disordered" evidence="1">
    <location>
        <begin position="1"/>
        <end position="23"/>
    </location>
</feature>
<evidence type="ECO:0000313" key="3">
    <source>
        <dbReference type="Proteomes" id="UP000077315"/>
    </source>
</evidence>
<keyword evidence="3" id="KW-1185">Reference proteome</keyword>
<dbReference type="OrthoDB" id="2393464at2759"/>
<dbReference type="InParanoid" id="A0A167KNK4"/>
<dbReference type="SUPFAM" id="SSF46689">
    <property type="entry name" value="Homeodomain-like"/>
    <property type="match status" value="1"/>
</dbReference>
<dbReference type="GeneID" id="28999651"/>
<keyword evidence="2" id="KW-0238">DNA-binding</keyword>
<dbReference type="PANTHER" id="PTHR46068">
    <property type="entry name" value="PROTEIN CBG27172"/>
    <property type="match status" value="1"/>
</dbReference>
<dbReference type="Gene3D" id="1.10.10.10">
    <property type="entry name" value="Winged helix-like DNA-binding domain superfamily/Winged helix DNA-binding domain"/>
    <property type="match status" value="1"/>
</dbReference>
<dbReference type="InterPro" id="IPR009057">
    <property type="entry name" value="Homeodomain-like_sf"/>
</dbReference>
<keyword evidence="2" id="KW-0371">Homeobox</keyword>
<evidence type="ECO:0000313" key="2">
    <source>
        <dbReference type="EMBL" id="OAD68506.1"/>
    </source>
</evidence>
<dbReference type="GO" id="GO:0003677">
    <property type="term" value="F:DNA binding"/>
    <property type="evidence" value="ECO:0007669"/>
    <property type="project" value="UniProtKB-KW"/>
</dbReference>
<gene>
    <name evidence="2" type="ORF">PHYBLDRAFT_183279</name>
</gene>
<name>A0A167KNK4_PHYB8</name>
<dbReference type="AlphaFoldDB" id="A0A167KNK4"/>
<dbReference type="Proteomes" id="UP000077315">
    <property type="component" value="Unassembled WGS sequence"/>
</dbReference>
<dbReference type="PANTHER" id="PTHR46068:SF1">
    <property type="entry name" value="TRANSPOSASE IS30-LIKE HTH DOMAIN-CONTAINING PROTEIN"/>
    <property type="match status" value="1"/>
</dbReference>
<dbReference type="EMBL" id="KV440995">
    <property type="protein sequence ID" value="OAD68506.1"/>
    <property type="molecule type" value="Genomic_DNA"/>
</dbReference>